<feature type="region of interest" description="Disordered" evidence="1">
    <location>
        <begin position="1"/>
        <end position="44"/>
    </location>
</feature>
<comment type="caution">
    <text evidence="2">The sequence shown here is derived from an EMBL/GenBank/DDBJ whole genome shotgun (WGS) entry which is preliminary data.</text>
</comment>
<dbReference type="KEGG" id="ssck:SPSK_06756"/>
<dbReference type="EMBL" id="AXCR01000001">
    <property type="protein sequence ID" value="KJR89278.1"/>
    <property type="molecule type" value="Genomic_DNA"/>
</dbReference>
<dbReference type="RefSeq" id="XP_016591954.1">
    <property type="nucleotide sequence ID" value="XM_016733453.1"/>
</dbReference>
<name>A0A0F2MHV2_SPOSC</name>
<dbReference type="AlphaFoldDB" id="A0A0F2MHV2"/>
<reference evidence="2 3" key="1">
    <citation type="journal article" date="2014" name="BMC Genomics">
        <title>Comparative genomics of the major fungal agents of human and animal Sporotrichosis: Sporothrix schenckii and Sporothrix brasiliensis.</title>
        <authorList>
            <person name="Teixeira M.M."/>
            <person name="de Almeida L.G."/>
            <person name="Kubitschek-Barreira P."/>
            <person name="Alves F.L."/>
            <person name="Kioshima E.S."/>
            <person name="Abadio A.K."/>
            <person name="Fernandes L."/>
            <person name="Derengowski L.S."/>
            <person name="Ferreira K.S."/>
            <person name="Souza R.C."/>
            <person name="Ruiz J.C."/>
            <person name="de Andrade N.C."/>
            <person name="Paes H.C."/>
            <person name="Nicola A.M."/>
            <person name="Albuquerque P."/>
            <person name="Gerber A.L."/>
            <person name="Martins V.P."/>
            <person name="Peconick L.D."/>
            <person name="Neto A.V."/>
            <person name="Chaucanez C.B."/>
            <person name="Silva P.A."/>
            <person name="Cunha O.L."/>
            <person name="de Oliveira F.F."/>
            <person name="dos Santos T.C."/>
            <person name="Barros A.L."/>
            <person name="Soares M.A."/>
            <person name="de Oliveira L.M."/>
            <person name="Marini M.M."/>
            <person name="Villalobos-Duno H."/>
            <person name="Cunha M.M."/>
            <person name="de Hoog S."/>
            <person name="da Silveira J.F."/>
            <person name="Henrissat B."/>
            <person name="Nino-Vega G.A."/>
            <person name="Cisalpino P.S."/>
            <person name="Mora-Montes H.M."/>
            <person name="Almeida S.R."/>
            <person name="Stajich J.E."/>
            <person name="Lopes-Bezerra L.M."/>
            <person name="Vasconcelos A.T."/>
            <person name="Felipe M.S."/>
        </authorList>
    </citation>
    <scope>NUCLEOTIDE SEQUENCE [LARGE SCALE GENOMIC DNA]</scope>
    <source>
        <strain evidence="2 3">1099-18</strain>
    </source>
</reference>
<sequence>MKEEQMTTRRPQQRCNPRTLPWPPGRARRTPFGNSTDSTPAPFRGLRYAHDDDLVPQLDVLRRRLNDQLLKHPLGHRPMPATHDFALIGYNVVRHSVTLICLVRPAYMSHILNTI</sequence>
<evidence type="ECO:0000313" key="2">
    <source>
        <dbReference type="EMBL" id="KJR89278.1"/>
    </source>
</evidence>
<reference evidence="2 3" key="2">
    <citation type="journal article" date="2015" name="Eukaryot. Cell">
        <title>Asexual propagation of a virulent clone complex in a human and feline outbreak of sporotrichosis.</title>
        <authorList>
            <person name="Teixeira Mde M."/>
            <person name="Rodrigues A.M."/>
            <person name="Tsui C.K."/>
            <person name="de Almeida L.G."/>
            <person name="Van Diepeningen A.D."/>
            <person name="van den Ende B.G."/>
            <person name="Fernandes G.F."/>
            <person name="Kano R."/>
            <person name="Hamelin R.C."/>
            <person name="Lopes-Bezerra L.M."/>
            <person name="Vasconcelos A.T."/>
            <person name="de Hoog S."/>
            <person name="de Camargo Z.P."/>
            <person name="Felipe M.S."/>
        </authorList>
    </citation>
    <scope>NUCLEOTIDE SEQUENCE [LARGE SCALE GENOMIC DNA]</scope>
    <source>
        <strain evidence="2 3">1099-18</strain>
    </source>
</reference>
<gene>
    <name evidence="2" type="ORF">SPSK_06756</name>
</gene>
<dbReference type="GeneID" id="27668730"/>
<organism evidence="2 3">
    <name type="scientific">Sporothrix schenckii 1099-18</name>
    <dbReference type="NCBI Taxonomy" id="1397361"/>
    <lineage>
        <taxon>Eukaryota</taxon>
        <taxon>Fungi</taxon>
        <taxon>Dikarya</taxon>
        <taxon>Ascomycota</taxon>
        <taxon>Pezizomycotina</taxon>
        <taxon>Sordariomycetes</taxon>
        <taxon>Sordariomycetidae</taxon>
        <taxon>Ophiostomatales</taxon>
        <taxon>Ophiostomataceae</taxon>
        <taxon>Sporothrix</taxon>
    </lineage>
</organism>
<proteinExistence type="predicted"/>
<evidence type="ECO:0000256" key="1">
    <source>
        <dbReference type="SAM" id="MobiDB-lite"/>
    </source>
</evidence>
<dbReference type="Proteomes" id="UP000033710">
    <property type="component" value="Unassembled WGS sequence"/>
</dbReference>
<protein>
    <submittedName>
        <fullName evidence="2">Uncharacterized protein</fullName>
    </submittedName>
</protein>
<accession>A0A0F2MHV2</accession>
<dbReference type="VEuPathDB" id="FungiDB:SPSK_06756"/>
<evidence type="ECO:0000313" key="3">
    <source>
        <dbReference type="Proteomes" id="UP000033710"/>
    </source>
</evidence>